<organism evidence="1 2">
    <name type="scientific">Burkholderia pseudomallei (strain 1026b)</name>
    <dbReference type="NCBI Taxonomy" id="884204"/>
    <lineage>
        <taxon>Bacteria</taxon>
        <taxon>Pseudomonadati</taxon>
        <taxon>Pseudomonadota</taxon>
        <taxon>Betaproteobacteria</taxon>
        <taxon>Burkholderiales</taxon>
        <taxon>Burkholderiaceae</taxon>
        <taxon>Burkholderia</taxon>
        <taxon>pseudomallei group</taxon>
    </lineage>
</organism>
<sequence>MHIKSAATFVSLVLFLHGCTSIDIDQLASHQHDQDENRCRNYGYQIGTNKFADCMMLLDQERRSAAIAEDENDERLKSLSIMRNNDERFPVCVPTMPNVKLDVPNHSWYGPNCRER</sequence>
<protein>
    <submittedName>
        <fullName evidence="1">Uncharacterized protein</fullName>
    </submittedName>
</protein>
<accession>A0A0H3HXG9</accession>
<evidence type="ECO:0000313" key="2">
    <source>
        <dbReference type="Proteomes" id="UP000010087"/>
    </source>
</evidence>
<proteinExistence type="predicted"/>
<dbReference type="KEGG" id="bpz:BP1026B_II2393"/>
<dbReference type="AlphaFoldDB" id="A0A0H3HXG9"/>
<evidence type="ECO:0000313" key="1">
    <source>
        <dbReference type="EMBL" id="AFI70602.1"/>
    </source>
</evidence>
<reference evidence="1 2" key="1">
    <citation type="journal article" date="2012" name="PLoS ONE">
        <title>Evolution of Burkholderia pseudomallei in recurrent melioidosis.</title>
        <authorList>
            <person name="Hayden H.S."/>
            <person name="Lim R."/>
            <person name="Brittnacher M.J."/>
            <person name="Sims E.H."/>
            <person name="Ramage E.R."/>
            <person name="Fong C."/>
            <person name="Wu Z."/>
            <person name="Crist E."/>
            <person name="Chang J."/>
            <person name="Zhou Y."/>
            <person name="Radey M."/>
            <person name="Rohmer L."/>
            <person name="Haugen E."/>
            <person name="Gillett W."/>
            <person name="Wuthiekanun V."/>
            <person name="Peacock S.J."/>
            <person name="Kaul R."/>
            <person name="Miller S.I."/>
            <person name="Manoil C."/>
            <person name="Jacobs M.A."/>
        </authorList>
    </citation>
    <scope>NUCLEOTIDE SEQUENCE [LARGE SCALE GENOMIC DNA]</scope>
    <source>
        <strain evidence="1 2">1026b</strain>
    </source>
</reference>
<name>A0A0H3HXG9_BURP2</name>
<dbReference type="EMBL" id="CP002834">
    <property type="protein sequence ID" value="AFI70602.1"/>
    <property type="molecule type" value="Genomic_DNA"/>
</dbReference>
<dbReference type="Proteomes" id="UP000010087">
    <property type="component" value="Chromosome 2"/>
</dbReference>
<gene>
    <name evidence="1" type="ordered locus">BP1026B_II2393</name>
</gene>